<evidence type="ECO:0000259" key="4">
    <source>
        <dbReference type="PROSITE" id="PS01031"/>
    </source>
</evidence>
<evidence type="ECO:0000256" key="1">
    <source>
        <dbReference type="ARBA" id="ARBA00023016"/>
    </source>
</evidence>
<dbReference type="Pfam" id="PF00011">
    <property type="entry name" value="HSP20"/>
    <property type="match status" value="1"/>
</dbReference>
<dbReference type="PANTHER" id="PTHR46733:SF4">
    <property type="entry name" value="HEAT SHOCK PROTEIN 21, CHLOROPLASTIC"/>
    <property type="match status" value="1"/>
</dbReference>
<keyword evidence="1" id="KW-0346">Stress response</keyword>
<protein>
    <submittedName>
        <fullName evidence="5">Hsp20/alpha crystallin family protein</fullName>
    </submittedName>
</protein>
<feature type="domain" description="SHSP" evidence="4">
    <location>
        <begin position="50"/>
        <end position="164"/>
    </location>
</feature>
<reference evidence="5" key="1">
    <citation type="submission" date="2021-11" db="EMBL/GenBank/DDBJ databases">
        <title>Legionella maioricencis sp. nov., a new species isolated from hot water samples in Mallorca.</title>
        <authorList>
            <person name="Crespi S."/>
            <person name="Drasar V."/>
            <person name="Salva-Serra F."/>
            <person name="Jaen-Luchoro D."/>
            <person name="Pineiro-Iglesias B."/>
            <person name="Aliaga F."/>
            <person name="Fernandez-Juarez V."/>
            <person name="Coll G."/>
            <person name="Moore E.R.B."/>
            <person name="Bennasar-Figueras A."/>
        </authorList>
    </citation>
    <scope>NUCLEOTIDE SEQUENCE</scope>
    <source>
        <strain evidence="5">HCPI-6</strain>
    </source>
</reference>
<dbReference type="PANTHER" id="PTHR46733">
    <property type="entry name" value="26.5 KDA HEAT SHOCK PROTEIN, MITOCHONDRIAL"/>
    <property type="match status" value="1"/>
</dbReference>
<evidence type="ECO:0000256" key="2">
    <source>
        <dbReference type="PROSITE-ProRule" id="PRU00285"/>
    </source>
</evidence>
<evidence type="ECO:0000313" key="5">
    <source>
        <dbReference type="EMBL" id="MCL9684962.1"/>
    </source>
</evidence>
<dbReference type="GO" id="GO:0009408">
    <property type="term" value="P:response to heat"/>
    <property type="evidence" value="ECO:0007669"/>
    <property type="project" value="InterPro"/>
</dbReference>
<dbReference type="RefSeq" id="WP_250422799.1">
    <property type="nucleotide sequence ID" value="NZ_JAJKBJ010000016.1"/>
</dbReference>
<dbReference type="Proteomes" id="UP001139721">
    <property type="component" value="Unassembled WGS sequence"/>
</dbReference>
<sequence>MSSLLKWKKASPITIEHARNPFFNFQQEIDKAIGDFYDAFASGQGGLERFETMDITPSMDIVEDDKQFNVQVEMPGMGEEDIKVSFSDNLLTIFGEKTTSKKNKNKKYVSREISYGKYERVISLPTNVDIEKATASFKKGMLWVSLPKKLESKKNARDIKVEQA</sequence>
<evidence type="ECO:0000313" key="6">
    <source>
        <dbReference type="Proteomes" id="UP001139721"/>
    </source>
</evidence>
<organism evidence="5 6">
    <name type="scientific">Legionella maioricensis</name>
    <dbReference type="NCBI Taxonomy" id="2896528"/>
    <lineage>
        <taxon>Bacteria</taxon>
        <taxon>Pseudomonadati</taxon>
        <taxon>Pseudomonadota</taxon>
        <taxon>Gammaproteobacteria</taxon>
        <taxon>Legionellales</taxon>
        <taxon>Legionellaceae</taxon>
        <taxon>Legionella</taxon>
    </lineage>
</organism>
<comment type="caution">
    <text evidence="5">The sequence shown here is derived from an EMBL/GenBank/DDBJ whole genome shotgun (WGS) entry which is preliminary data.</text>
</comment>
<evidence type="ECO:0000256" key="3">
    <source>
        <dbReference type="RuleBase" id="RU003616"/>
    </source>
</evidence>
<name>A0A9X2D2A6_9GAMM</name>
<dbReference type="Gene3D" id="2.60.40.790">
    <property type="match status" value="1"/>
</dbReference>
<dbReference type="CDD" id="cd06464">
    <property type="entry name" value="ACD_sHsps-like"/>
    <property type="match status" value="1"/>
</dbReference>
<dbReference type="InterPro" id="IPR002068">
    <property type="entry name" value="A-crystallin/Hsp20_dom"/>
</dbReference>
<keyword evidence="6" id="KW-1185">Reference proteome</keyword>
<dbReference type="AlphaFoldDB" id="A0A9X2D2A6"/>
<dbReference type="InterPro" id="IPR044587">
    <property type="entry name" value="HSP21-like"/>
</dbReference>
<proteinExistence type="inferred from homology"/>
<comment type="similarity">
    <text evidence="2 3">Belongs to the small heat shock protein (HSP20) family.</text>
</comment>
<gene>
    <name evidence="5" type="ORF">LOX96_12720</name>
</gene>
<dbReference type="PROSITE" id="PS01031">
    <property type="entry name" value="SHSP"/>
    <property type="match status" value="1"/>
</dbReference>
<dbReference type="InterPro" id="IPR008978">
    <property type="entry name" value="HSP20-like_chaperone"/>
</dbReference>
<dbReference type="SUPFAM" id="SSF49764">
    <property type="entry name" value="HSP20-like chaperones"/>
    <property type="match status" value="1"/>
</dbReference>
<dbReference type="EMBL" id="JAJKBJ010000016">
    <property type="protein sequence ID" value="MCL9684962.1"/>
    <property type="molecule type" value="Genomic_DNA"/>
</dbReference>
<accession>A0A9X2D2A6</accession>